<dbReference type="Proteomes" id="UP000039217">
    <property type="component" value="Unassembled WGS sequence"/>
</dbReference>
<evidence type="ECO:0000313" key="9">
    <source>
        <dbReference type="Proteomes" id="UP000048289"/>
    </source>
</evidence>
<evidence type="ECO:0000313" key="3">
    <source>
        <dbReference type="EMBL" id="CKS52454.1"/>
    </source>
</evidence>
<dbReference type="Proteomes" id="UP000045842">
    <property type="component" value="Unassembled WGS sequence"/>
</dbReference>
<evidence type="ECO:0000313" key="7">
    <source>
        <dbReference type="Proteomes" id="UP000045842"/>
    </source>
</evidence>
<dbReference type="EMBL" id="CFOH01000001">
    <property type="protein sequence ID" value="CFE46109.1"/>
    <property type="molecule type" value="Genomic_DNA"/>
</dbReference>
<accession>A0A655AC93</accession>
<dbReference type="EMBL" id="CQQC01001316">
    <property type="protein sequence ID" value="CNV84055.1"/>
    <property type="molecule type" value="Genomic_DNA"/>
</dbReference>
<organism evidence="3 10">
    <name type="scientific">Mycobacterium tuberculosis</name>
    <dbReference type="NCBI Taxonomy" id="1773"/>
    <lineage>
        <taxon>Bacteria</taxon>
        <taxon>Bacillati</taxon>
        <taxon>Actinomycetota</taxon>
        <taxon>Actinomycetes</taxon>
        <taxon>Mycobacteriales</taxon>
        <taxon>Mycobacteriaceae</taxon>
        <taxon>Mycobacterium</taxon>
        <taxon>Mycobacterium tuberculosis complex</taxon>
    </lineage>
</organism>
<reference evidence="6 7" key="1">
    <citation type="submission" date="2015-03" db="EMBL/GenBank/DDBJ databases">
        <authorList>
            <consortium name="Pathogen Informatics"/>
        </authorList>
    </citation>
    <scope>NUCLEOTIDE SEQUENCE [LARGE SCALE GENOMIC DNA]</scope>
    <source>
        <strain evidence="3 10">Bir 172</strain>
        <strain evidence="4 6">D00501624</strain>
        <strain evidence="5 7">G09801536</strain>
        <strain evidence="1 9">G09901357</strain>
        <strain evidence="2 8">H09601792</strain>
    </source>
</reference>
<dbReference type="Proteomes" id="UP000048948">
    <property type="component" value="Unassembled WGS sequence"/>
</dbReference>
<name>A0A655AC93_MYCTX</name>
<evidence type="ECO:0000313" key="10">
    <source>
        <dbReference type="Proteomes" id="UP000048948"/>
    </source>
</evidence>
<dbReference type="Proteomes" id="UP000046947">
    <property type="component" value="Unassembled WGS sequence"/>
</dbReference>
<dbReference type="Proteomes" id="UP000048289">
    <property type="component" value="Unassembled WGS sequence"/>
</dbReference>
<evidence type="ECO:0000313" key="4">
    <source>
        <dbReference type="EMBL" id="CNV84055.1"/>
    </source>
</evidence>
<evidence type="ECO:0000313" key="2">
    <source>
        <dbReference type="EMBL" id="CFE46109.1"/>
    </source>
</evidence>
<dbReference type="EMBL" id="CFOE01000046">
    <property type="protein sequence ID" value="CFE36871.1"/>
    <property type="molecule type" value="Genomic_DNA"/>
</dbReference>
<gene>
    <name evidence="4" type="ORF">ERS007661_03164</name>
    <name evidence="5" type="ORF">ERS007679_00133</name>
    <name evidence="1" type="ORF">ERS007681_00623</name>
    <name evidence="2" type="ORF">ERS007688_00015</name>
    <name evidence="3" type="ORF">ERS027646_02016</name>
</gene>
<evidence type="ECO:0000313" key="1">
    <source>
        <dbReference type="EMBL" id="CFE36871.1"/>
    </source>
</evidence>
<proteinExistence type="predicted"/>
<protein>
    <submittedName>
        <fullName evidence="3">Uncharacterized protein</fullName>
    </submittedName>
</protein>
<evidence type="ECO:0000313" key="5">
    <source>
        <dbReference type="EMBL" id="COU67391.1"/>
    </source>
</evidence>
<dbReference type="EMBL" id="CNGE01000339">
    <property type="protein sequence ID" value="CKS52454.1"/>
    <property type="molecule type" value="Genomic_DNA"/>
</dbReference>
<sequence length="45" mass="4770">MCGSVSRPAVSASRCIRARNTALSEYCGEINFSATTRCLRVSSAS</sequence>
<evidence type="ECO:0000313" key="8">
    <source>
        <dbReference type="Proteomes" id="UP000046947"/>
    </source>
</evidence>
<evidence type="ECO:0000313" key="6">
    <source>
        <dbReference type="Proteomes" id="UP000039217"/>
    </source>
</evidence>
<dbReference type="EMBL" id="CSAD01000007">
    <property type="protein sequence ID" value="COU67391.1"/>
    <property type="molecule type" value="Genomic_DNA"/>
</dbReference>
<dbReference type="AlphaFoldDB" id="A0A655AC93"/>